<dbReference type="EMBL" id="UEGW01000001">
    <property type="protein sequence ID" value="SRX94556.1"/>
    <property type="molecule type" value="Genomic_DNA"/>
</dbReference>
<evidence type="ECO:0000256" key="1">
    <source>
        <dbReference type="SAM" id="MobiDB-lite"/>
    </source>
</evidence>
<dbReference type="AlphaFoldDB" id="A0A375Z0D1"/>
<protein>
    <recommendedName>
        <fullName evidence="4">ESX-1 secretion-associated protein EspA/EspE-like domain-containing protein</fullName>
    </recommendedName>
</protein>
<sequence length="340" mass="37153">MPPGADREQALIPIARKGISDVSDVIKQSNGDLSAIGERIRAIGEEYRALGGPKEGKGPGEPGPGDPEPVNKYEQALRDAGLLTGPSPDGYYKRWLENAERNGVPPQEIVKIAREQHITPDSFKVLEGMEEIKDKEGKSFFLIPNGMSPADMQKATLMTYILNAGTGYGKQPPGVQNDFPETPYSAAEVQRIVDRQKANSWSYDEAWVVNGTGGSLVTTPNGMLMGLGGWPADHLSVQGGNTHGDVFLANIDRSDDPAEQLRDIVHSGNSWQMDSHGKPYETALDLDRVLHHEERHSQQWARLGPVRMSAEYIAASVREKLFGTPNKFEVDAGLHDGGYE</sequence>
<dbReference type="Proteomes" id="UP000252015">
    <property type="component" value="Unassembled WGS sequence"/>
</dbReference>
<keyword evidence="3" id="KW-1185">Reference proteome</keyword>
<feature type="region of interest" description="Disordered" evidence="1">
    <location>
        <begin position="48"/>
        <end position="71"/>
    </location>
</feature>
<feature type="compositionally biased region" description="Basic and acidic residues" evidence="1">
    <location>
        <begin position="48"/>
        <end position="58"/>
    </location>
</feature>
<dbReference type="STRING" id="29313.BHQ16_03230"/>
<name>A0A375Z0D1_MYCSH</name>
<evidence type="ECO:0008006" key="4">
    <source>
        <dbReference type="Google" id="ProtNLM"/>
    </source>
</evidence>
<dbReference type="RefSeq" id="WP_244917461.1">
    <property type="nucleotide sequence ID" value="NZ_UEGW01000001.1"/>
</dbReference>
<proteinExistence type="predicted"/>
<evidence type="ECO:0000313" key="2">
    <source>
        <dbReference type="EMBL" id="SRX94556.1"/>
    </source>
</evidence>
<organism evidence="2 3">
    <name type="scientific">Mycobacterium shimoidei</name>
    <dbReference type="NCBI Taxonomy" id="29313"/>
    <lineage>
        <taxon>Bacteria</taxon>
        <taxon>Bacillati</taxon>
        <taxon>Actinomycetota</taxon>
        <taxon>Actinomycetes</taxon>
        <taxon>Mycobacteriales</taxon>
        <taxon>Mycobacteriaceae</taxon>
        <taxon>Mycobacterium</taxon>
    </lineage>
</organism>
<evidence type="ECO:0000313" key="3">
    <source>
        <dbReference type="Proteomes" id="UP000252015"/>
    </source>
</evidence>
<reference evidence="2 3" key="1">
    <citation type="submission" date="2018-05" db="EMBL/GenBank/DDBJ databases">
        <authorList>
            <consortium name="IHU Genomes"/>
        </authorList>
    </citation>
    <scope>NUCLEOTIDE SEQUENCE [LARGE SCALE GENOMIC DNA]</scope>
    <source>
        <strain evidence="2 3">P7336</strain>
    </source>
</reference>
<accession>A0A375Z0D1</accession>
<gene>
    <name evidence="2" type="ORF">MSP7336_02813</name>
</gene>